<dbReference type="Gene3D" id="1.10.1660.10">
    <property type="match status" value="1"/>
</dbReference>
<dbReference type="PANTHER" id="PTHR30204:SF69">
    <property type="entry name" value="MERR-FAMILY TRANSCRIPTIONAL REGULATOR"/>
    <property type="match status" value="1"/>
</dbReference>
<dbReference type="InterPro" id="IPR009061">
    <property type="entry name" value="DNA-bd_dom_put_sf"/>
</dbReference>
<feature type="domain" description="HTH merR-type" evidence="6">
    <location>
        <begin position="1"/>
        <end position="68"/>
    </location>
</feature>
<dbReference type="OrthoDB" id="9808480at2"/>
<dbReference type="SMART" id="SM00422">
    <property type="entry name" value="HTH_MERR"/>
    <property type="match status" value="1"/>
</dbReference>
<protein>
    <submittedName>
        <fullName evidence="7">Transcriptional regulator MerR family</fullName>
    </submittedName>
</protein>
<accession>A0A090T220</accession>
<evidence type="ECO:0000256" key="1">
    <source>
        <dbReference type="ARBA" id="ARBA00022491"/>
    </source>
</evidence>
<reference evidence="7 8" key="1">
    <citation type="submission" date="2014-09" db="EMBL/GenBank/DDBJ databases">
        <title>Vibrio maritimus JCM 19240. (C210) whole genome shotgun sequence.</title>
        <authorList>
            <person name="Sawabe T."/>
            <person name="Meirelles P."/>
            <person name="Nakanishi M."/>
            <person name="Sayaka M."/>
            <person name="Hattori M."/>
            <person name="Ohkuma M."/>
        </authorList>
    </citation>
    <scope>NUCLEOTIDE SEQUENCE [LARGE SCALE GENOMIC DNA]</scope>
    <source>
        <strain evidence="7 8">JCM 19240</strain>
    </source>
</reference>
<proteinExistence type="predicted"/>
<evidence type="ECO:0000313" key="8">
    <source>
        <dbReference type="Proteomes" id="UP000029224"/>
    </source>
</evidence>
<evidence type="ECO:0000256" key="5">
    <source>
        <dbReference type="SAM" id="Coils"/>
    </source>
</evidence>
<dbReference type="EMBL" id="BBMT01000004">
    <property type="protein sequence ID" value="GAL34025.1"/>
    <property type="molecule type" value="Genomic_DNA"/>
</dbReference>
<evidence type="ECO:0000313" key="7">
    <source>
        <dbReference type="EMBL" id="GAL34025.1"/>
    </source>
</evidence>
<feature type="coiled-coil region" evidence="5">
    <location>
        <begin position="88"/>
        <end position="118"/>
    </location>
</feature>
<dbReference type="Pfam" id="PF13411">
    <property type="entry name" value="MerR_1"/>
    <property type="match status" value="1"/>
</dbReference>
<evidence type="ECO:0000256" key="4">
    <source>
        <dbReference type="ARBA" id="ARBA00023163"/>
    </source>
</evidence>
<dbReference type="PROSITE" id="PS50937">
    <property type="entry name" value="HTH_MERR_2"/>
    <property type="match status" value="1"/>
</dbReference>
<sequence length="120" mass="13979">MLIGAFSKQYNVTERTIRHYESIGLLPTLARNGRYRVFDQDAHQRMMFISRCKQIGLTLSEISELIPFFDAPKGERCKASLKVITDKKSVLNYEIEQKRAQLSRLEQLEKEVQQRIANTC</sequence>
<keyword evidence="5" id="KW-0175">Coiled coil</keyword>
<name>A0A090T220_9VIBR</name>
<keyword evidence="3" id="KW-0238">DNA-binding</keyword>
<reference evidence="7 8" key="2">
    <citation type="submission" date="2014-09" db="EMBL/GenBank/DDBJ databases">
        <authorList>
            <consortium name="NBRP consortium"/>
            <person name="Sawabe T."/>
            <person name="Meirelles P."/>
            <person name="Nakanishi M."/>
            <person name="Sayaka M."/>
            <person name="Hattori M."/>
            <person name="Ohkuma M."/>
        </authorList>
    </citation>
    <scope>NUCLEOTIDE SEQUENCE [LARGE SCALE GENOMIC DNA]</scope>
    <source>
        <strain evidence="7 8">JCM 19240</strain>
    </source>
</reference>
<organism evidence="7 8">
    <name type="scientific">Vibrio maritimus</name>
    <dbReference type="NCBI Taxonomy" id="990268"/>
    <lineage>
        <taxon>Bacteria</taxon>
        <taxon>Pseudomonadati</taxon>
        <taxon>Pseudomonadota</taxon>
        <taxon>Gammaproteobacteria</taxon>
        <taxon>Vibrionales</taxon>
        <taxon>Vibrionaceae</taxon>
        <taxon>Vibrio</taxon>
    </lineage>
</organism>
<gene>
    <name evidence="7" type="ORF">JCM19240_933</name>
</gene>
<comment type="caution">
    <text evidence="7">The sequence shown here is derived from an EMBL/GenBank/DDBJ whole genome shotgun (WGS) entry which is preliminary data.</text>
</comment>
<keyword evidence="8" id="KW-1185">Reference proteome</keyword>
<dbReference type="SUPFAM" id="SSF46955">
    <property type="entry name" value="Putative DNA-binding domain"/>
    <property type="match status" value="1"/>
</dbReference>
<dbReference type="PRINTS" id="PR00040">
    <property type="entry name" value="HTHMERR"/>
</dbReference>
<dbReference type="PANTHER" id="PTHR30204">
    <property type="entry name" value="REDOX-CYCLING DRUG-SENSING TRANSCRIPTIONAL ACTIVATOR SOXR"/>
    <property type="match status" value="1"/>
</dbReference>
<dbReference type="GO" id="GO:0003700">
    <property type="term" value="F:DNA-binding transcription factor activity"/>
    <property type="evidence" value="ECO:0007669"/>
    <property type="project" value="InterPro"/>
</dbReference>
<dbReference type="Proteomes" id="UP000029224">
    <property type="component" value="Unassembled WGS sequence"/>
</dbReference>
<dbReference type="InterPro" id="IPR047057">
    <property type="entry name" value="MerR_fam"/>
</dbReference>
<dbReference type="AlphaFoldDB" id="A0A090T220"/>
<dbReference type="GO" id="GO:0003677">
    <property type="term" value="F:DNA binding"/>
    <property type="evidence" value="ECO:0007669"/>
    <property type="project" value="UniProtKB-KW"/>
</dbReference>
<keyword evidence="4" id="KW-0804">Transcription</keyword>
<keyword evidence="2" id="KW-0805">Transcription regulation</keyword>
<dbReference type="InterPro" id="IPR000551">
    <property type="entry name" value="MerR-type_HTH_dom"/>
</dbReference>
<evidence type="ECO:0000256" key="2">
    <source>
        <dbReference type="ARBA" id="ARBA00023015"/>
    </source>
</evidence>
<evidence type="ECO:0000259" key="6">
    <source>
        <dbReference type="PROSITE" id="PS50937"/>
    </source>
</evidence>
<evidence type="ECO:0000256" key="3">
    <source>
        <dbReference type="ARBA" id="ARBA00023125"/>
    </source>
</evidence>
<keyword evidence="1" id="KW-0678">Repressor</keyword>